<dbReference type="EMBL" id="JBHSLN010000089">
    <property type="protein sequence ID" value="MFC5299555.1"/>
    <property type="molecule type" value="Genomic_DNA"/>
</dbReference>
<reference evidence="3" key="1">
    <citation type="journal article" date="2019" name="Int. J. Syst. Evol. Microbiol.">
        <title>The Global Catalogue of Microorganisms (GCM) 10K type strain sequencing project: providing services to taxonomists for standard genome sequencing and annotation.</title>
        <authorList>
            <consortium name="The Broad Institute Genomics Platform"/>
            <consortium name="The Broad Institute Genome Sequencing Center for Infectious Disease"/>
            <person name="Wu L."/>
            <person name="Ma J."/>
        </authorList>
    </citation>
    <scope>NUCLEOTIDE SEQUENCE [LARGE SCALE GENOMIC DNA]</scope>
    <source>
        <strain evidence="3">CGMCC 1.16455</strain>
    </source>
</reference>
<feature type="transmembrane region" description="Helical" evidence="1">
    <location>
        <begin position="251"/>
        <end position="268"/>
    </location>
</feature>
<proteinExistence type="predicted"/>
<keyword evidence="1" id="KW-0472">Membrane</keyword>
<dbReference type="Proteomes" id="UP001595937">
    <property type="component" value="Unassembled WGS sequence"/>
</dbReference>
<keyword evidence="1" id="KW-1133">Transmembrane helix</keyword>
<accession>A0ABW0FP67</accession>
<name>A0ABW0FP67_9MICO</name>
<feature type="transmembrane region" description="Helical" evidence="1">
    <location>
        <begin position="82"/>
        <end position="106"/>
    </location>
</feature>
<sequence length="383" mass="41859">MSANERFYNWPPVKGTLSVALLLGMGWLARGIDDLAMILAIEAVILLAAVYVWSTTLSGFLRDLRPPDGPDGLLTVASRPRPLAVALSWAGLVLTAVATPIAGAAFAGPAPAPLRAVVLAAALAGLIVATALPSRSRRRSARAGGIGVSTRGVRVISTEHPDEEPEPFPELSARRPEPDEIRESLGRLEALVAPDVRWHPGAREAVARWMTEGFLPTLVETRALHLDAAWSPDPRTREPTRAVRWGRFVRSLWMALIMAFFGVLLFGALVMEGTLRDGNWFVLLAFGWIPVVGVPLFVVQAIRAVRRERHDAGVSRHGWFDVLHDRGLIPFDQIMALRTAEDGLEVQLAGGTLIYPTLEDTLACARRAARDFEVPYEMTRRNS</sequence>
<evidence type="ECO:0000313" key="2">
    <source>
        <dbReference type="EMBL" id="MFC5299555.1"/>
    </source>
</evidence>
<keyword evidence="1" id="KW-0812">Transmembrane</keyword>
<keyword evidence="3" id="KW-1185">Reference proteome</keyword>
<organism evidence="2 3">
    <name type="scientific">Brachybacterium tyrofermentans</name>
    <dbReference type="NCBI Taxonomy" id="47848"/>
    <lineage>
        <taxon>Bacteria</taxon>
        <taxon>Bacillati</taxon>
        <taxon>Actinomycetota</taxon>
        <taxon>Actinomycetes</taxon>
        <taxon>Micrococcales</taxon>
        <taxon>Dermabacteraceae</taxon>
        <taxon>Brachybacterium</taxon>
    </lineage>
</organism>
<dbReference type="GeneID" id="303299101"/>
<evidence type="ECO:0000313" key="3">
    <source>
        <dbReference type="Proteomes" id="UP001595937"/>
    </source>
</evidence>
<feature type="transmembrane region" description="Helical" evidence="1">
    <location>
        <begin position="12"/>
        <end position="29"/>
    </location>
</feature>
<dbReference type="RefSeq" id="WP_193115920.1">
    <property type="nucleotide sequence ID" value="NZ_BAAAIR010000050.1"/>
</dbReference>
<gene>
    <name evidence="2" type="ORF">ACFPK8_18735</name>
</gene>
<feature type="transmembrane region" description="Helical" evidence="1">
    <location>
        <begin position="280"/>
        <end position="299"/>
    </location>
</feature>
<protein>
    <submittedName>
        <fullName evidence="2">Uncharacterized protein</fullName>
    </submittedName>
</protein>
<comment type="caution">
    <text evidence="2">The sequence shown here is derived from an EMBL/GenBank/DDBJ whole genome shotgun (WGS) entry which is preliminary data.</text>
</comment>
<evidence type="ECO:0000256" key="1">
    <source>
        <dbReference type="SAM" id="Phobius"/>
    </source>
</evidence>
<feature type="transmembrane region" description="Helical" evidence="1">
    <location>
        <begin position="35"/>
        <end position="61"/>
    </location>
</feature>
<feature type="transmembrane region" description="Helical" evidence="1">
    <location>
        <begin position="112"/>
        <end position="132"/>
    </location>
</feature>